<dbReference type="Proteomes" id="UP000651057">
    <property type="component" value="Unassembled WGS sequence"/>
</dbReference>
<protein>
    <submittedName>
        <fullName evidence="1">Uncharacterized protein</fullName>
    </submittedName>
</protein>
<dbReference type="PROSITE" id="PS51257">
    <property type="entry name" value="PROKAR_LIPOPROTEIN"/>
    <property type="match status" value="1"/>
</dbReference>
<evidence type="ECO:0000313" key="2">
    <source>
        <dbReference type="Proteomes" id="UP000651057"/>
    </source>
</evidence>
<keyword evidence="2" id="KW-1185">Reference proteome</keyword>
<dbReference type="AlphaFoldDB" id="A0A937D764"/>
<dbReference type="RefSeq" id="WP_201922970.1">
    <property type="nucleotide sequence ID" value="NZ_BAABAX010000020.1"/>
</dbReference>
<gene>
    <name evidence="1" type="ORF">JJQ60_16725</name>
</gene>
<sequence length="220" mass="24741">MKNWILVFFIAIGVMFISCQEEERELIDPNVDNTIPRNSQLASLMKSVVTHDGSFDDIVDQGHCFSIKLPYRILLNGEEVLISSSADYQRISVTDIVEIQFPVIIVESNHHENLVENITELEGFINNCIPNDDDIECIDFVYPILLSTFDSNSNRFETIEIGHDSQMFNFMSGINETTSISINYPIKLVLHNGVGVAAQHNTELLNEIIDAASICDENDG</sequence>
<evidence type="ECO:0000313" key="1">
    <source>
        <dbReference type="EMBL" id="MBL0685179.1"/>
    </source>
</evidence>
<reference evidence="1" key="1">
    <citation type="submission" date="2021-01" db="EMBL/GenBank/DDBJ databases">
        <authorList>
            <person name="Zhong Y.L."/>
        </authorList>
    </citation>
    <scope>NUCLEOTIDE SEQUENCE</scope>
    <source>
        <strain evidence="1">KCTC 23302</strain>
    </source>
</reference>
<accession>A0A937D764</accession>
<name>A0A937D764_9FLAO</name>
<organism evidence="1 2">
    <name type="scientific">Aquimarina mytili</name>
    <dbReference type="NCBI Taxonomy" id="874423"/>
    <lineage>
        <taxon>Bacteria</taxon>
        <taxon>Pseudomonadati</taxon>
        <taxon>Bacteroidota</taxon>
        <taxon>Flavobacteriia</taxon>
        <taxon>Flavobacteriales</taxon>
        <taxon>Flavobacteriaceae</taxon>
        <taxon>Aquimarina</taxon>
    </lineage>
</organism>
<comment type="caution">
    <text evidence="1">The sequence shown here is derived from an EMBL/GenBank/DDBJ whole genome shotgun (WGS) entry which is preliminary data.</text>
</comment>
<dbReference type="EMBL" id="JAERQJ010000007">
    <property type="protein sequence ID" value="MBL0685179.1"/>
    <property type="molecule type" value="Genomic_DNA"/>
</dbReference>
<proteinExistence type="predicted"/>